<name>A0A523S065_UNCAE</name>
<dbReference type="SFLD" id="SFLDS00028">
    <property type="entry name" value="Proline_Racemase"/>
    <property type="match status" value="1"/>
</dbReference>
<dbReference type="FunFam" id="3.10.310.10:FF:000003">
    <property type="entry name" value="Proline racemase"/>
    <property type="match status" value="1"/>
</dbReference>
<dbReference type="Proteomes" id="UP000316360">
    <property type="component" value="Unassembled WGS sequence"/>
</dbReference>
<proteinExistence type="inferred from homology"/>
<gene>
    <name evidence="2" type="ORF">E3J84_02920</name>
</gene>
<dbReference type="SUPFAM" id="SSF54506">
    <property type="entry name" value="Diaminopimelate epimerase-like"/>
    <property type="match status" value="1"/>
</dbReference>
<reference evidence="2 3" key="1">
    <citation type="submission" date="2019-03" db="EMBL/GenBank/DDBJ databases">
        <title>Metabolic potential of uncultured bacteria and archaea associated with petroleum seepage in deep-sea sediments.</title>
        <authorList>
            <person name="Dong X."/>
            <person name="Hubert C."/>
        </authorList>
    </citation>
    <scope>NUCLEOTIDE SEQUENCE [LARGE SCALE GENOMIC DNA]</scope>
    <source>
        <strain evidence="2">E44_bin7</strain>
    </source>
</reference>
<dbReference type="GO" id="GO:0047580">
    <property type="term" value="F:4-hydroxyproline epimerase activity"/>
    <property type="evidence" value="ECO:0007669"/>
    <property type="project" value="TreeGrafter"/>
</dbReference>
<organism evidence="2 3">
    <name type="scientific">Aerophobetes bacterium</name>
    <dbReference type="NCBI Taxonomy" id="2030807"/>
    <lineage>
        <taxon>Bacteria</taxon>
        <taxon>Candidatus Aerophobota</taxon>
    </lineage>
</organism>
<dbReference type="EMBL" id="SOKJ01000156">
    <property type="protein sequence ID" value="TET11412.1"/>
    <property type="molecule type" value="Genomic_DNA"/>
</dbReference>
<dbReference type="InterPro" id="IPR008794">
    <property type="entry name" value="Pro_racemase_fam"/>
</dbReference>
<sequence>MRISRIITAVDSHTAGEPTRVVTGGIPYIPGTNMQKKKEWVQKNRDHLRKMLMWEPRGHRDMFGAIITEPTSNDADVGIIFMDNDGYLDMCGHGSIGAATVLVETGMIECKNETEGEKEIILDTPAGKVHSKVKIENGKVKQVTIRNVPSFLYSSIIIKLRSTGDVPVDIAYGGNFFALVNAQSVNARIEPRRVRELIELGLDIRKKVNHEIKIIHPATEKLEKVELVEIFEETSPPRNVVIFGSGQVDRCPCGTGTSAKMATLYANNKLEVGEVYRYRSIMGTEFQGKIVKEAKIAGYKAIIPEFTGSAYITGIQQFFVDEDDPFKYGFKLLQY</sequence>
<dbReference type="PANTHER" id="PTHR33442:SF5">
    <property type="entry name" value="BIFUNCTIONAL TRANS-3-HYDROXY-L-PROLINE DEHYDRATASE_2-EPIMERASE"/>
    <property type="match status" value="1"/>
</dbReference>
<evidence type="ECO:0000313" key="2">
    <source>
        <dbReference type="EMBL" id="TET11412.1"/>
    </source>
</evidence>
<accession>A0A523S065</accession>
<comment type="caution">
    <text evidence="2">The sequence shown here is derived from an EMBL/GenBank/DDBJ whole genome shotgun (WGS) entry which is preliminary data.</text>
</comment>
<evidence type="ECO:0000256" key="1">
    <source>
        <dbReference type="ARBA" id="ARBA00007529"/>
    </source>
</evidence>
<dbReference type="Pfam" id="PF05544">
    <property type="entry name" value="Pro_racemase"/>
    <property type="match status" value="1"/>
</dbReference>
<dbReference type="PIRSF" id="PIRSF029792">
    <property type="entry name" value="Pro_racemase"/>
    <property type="match status" value="1"/>
</dbReference>
<evidence type="ECO:0000313" key="3">
    <source>
        <dbReference type="Proteomes" id="UP000316360"/>
    </source>
</evidence>
<dbReference type="PANTHER" id="PTHR33442">
    <property type="entry name" value="TRANS-3-HYDROXY-L-PROLINE DEHYDRATASE"/>
    <property type="match status" value="1"/>
</dbReference>
<protein>
    <submittedName>
        <fullName evidence="2">Proline racemase</fullName>
    </submittedName>
</protein>
<comment type="similarity">
    <text evidence="1">Belongs to the proline racemase family.</text>
</comment>
<dbReference type="AlphaFoldDB" id="A0A523S065"/>
<dbReference type="Gene3D" id="3.10.310.10">
    <property type="entry name" value="Diaminopimelate Epimerase, Chain A, domain 1"/>
    <property type="match status" value="2"/>
</dbReference>